<protein>
    <submittedName>
        <fullName evidence="2">Uncharacterized protein</fullName>
    </submittedName>
</protein>
<feature type="non-terminal residue" evidence="2">
    <location>
        <position position="68"/>
    </location>
</feature>
<dbReference type="EMBL" id="JAFLRJ010001122">
    <property type="protein sequence ID" value="MBO0518022.1"/>
    <property type="molecule type" value="Genomic_DNA"/>
</dbReference>
<reference evidence="2" key="1">
    <citation type="submission" date="2021-03" db="EMBL/GenBank/DDBJ databases">
        <title>Streptomyces poriferae sp. nov., a novel marine sponge-derived Actinobacteria species with anti-MRSA activity.</title>
        <authorList>
            <person name="Sandoval-Powers M."/>
            <person name="Kralova S."/>
            <person name="Nguyen G.-S."/>
            <person name="Fawwal D."/>
            <person name="Degnes K."/>
            <person name="Klinkenberg G."/>
            <person name="Sletta H."/>
            <person name="Wentzel A."/>
            <person name="Liles M.R."/>
        </authorList>
    </citation>
    <scope>NUCLEOTIDE SEQUENCE</scope>
    <source>
        <strain evidence="2">DSM 41794</strain>
    </source>
</reference>
<keyword evidence="3" id="KW-1185">Reference proteome</keyword>
<sequence>MAHTAAATPNGHIPQQQSDSPAHHTPASSTRNTTPPGGVTHPTHAEQSALNDSVPRDEDGNPTRPPDP</sequence>
<feature type="compositionally biased region" description="Low complexity" evidence="1">
    <location>
        <begin position="33"/>
        <end position="42"/>
    </location>
</feature>
<dbReference type="Proteomes" id="UP000664167">
    <property type="component" value="Unassembled WGS sequence"/>
</dbReference>
<evidence type="ECO:0000313" key="2">
    <source>
        <dbReference type="EMBL" id="MBO0518022.1"/>
    </source>
</evidence>
<evidence type="ECO:0000313" key="3">
    <source>
        <dbReference type="Proteomes" id="UP000664167"/>
    </source>
</evidence>
<feature type="compositionally biased region" description="Polar residues" evidence="1">
    <location>
        <begin position="13"/>
        <end position="32"/>
    </location>
</feature>
<feature type="region of interest" description="Disordered" evidence="1">
    <location>
        <begin position="1"/>
        <end position="68"/>
    </location>
</feature>
<organism evidence="2 3">
    <name type="scientific">Streptomyces beijiangensis</name>
    <dbReference type="NCBI Taxonomy" id="163361"/>
    <lineage>
        <taxon>Bacteria</taxon>
        <taxon>Bacillati</taxon>
        <taxon>Actinomycetota</taxon>
        <taxon>Actinomycetes</taxon>
        <taxon>Kitasatosporales</taxon>
        <taxon>Streptomycetaceae</taxon>
        <taxon>Streptomyces</taxon>
    </lineage>
</organism>
<comment type="caution">
    <text evidence="2">The sequence shown here is derived from an EMBL/GenBank/DDBJ whole genome shotgun (WGS) entry which is preliminary data.</text>
</comment>
<gene>
    <name evidence="2" type="ORF">J0695_40825</name>
</gene>
<proteinExistence type="predicted"/>
<name>A0A939FIJ9_9ACTN</name>
<dbReference type="AlphaFoldDB" id="A0A939FIJ9"/>
<feature type="compositionally biased region" description="Basic and acidic residues" evidence="1">
    <location>
        <begin position="54"/>
        <end position="68"/>
    </location>
</feature>
<accession>A0A939FIJ9</accession>
<evidence type="ECO:0000256" key="1">
    <source>
        <dbReference type="SAM" id="MobiDB-lite"/>
    </source>
</evidence>
<dbReference type="RefSeq" id="WP_206969846.1">
    <property type="nucleotide sequence ID" value="NZ_JAFLRJ010001122.1"/>
</dbReference>